<dbReference type="EMBL" id="VHII01000032">
    <property type="protein sequence ID" value="KAF1371488.1"/>
    <property type="molecule type" value="Genomic_DNA"/>
</dbReference>
<evidence type="ECO:0000313" key="2">
    <source>
        <dbReference type="EMBL" id="KAF1371488.1"/>
    </source>
</evidence>
<comment type="caution">
    <text evidence="2">The sequence shown here is derived from an EMBL/GenBank/DDBJ whole genome shotgun (WGS) entry which is preliminary data.</text>
</comment>
<dbReference type="Proteomes" id="UP000465112">
    <property type="component" value="Unassembled WGS sequence"/>
</dbReference>
<keyword evidence="3" id="KW-1185">Reference proteome</keyword>
<reference evidence="2 3" key="1">
    <citation type="submission" date="2019-06" db="EMBL/GenBank/DDBJ databases">
        <title>A chromosome-scale genome assembly of the European perch, Perca fluviatilis.</title>
        <authorList>
            <person name="Roques C."/>
            <person name="Zahm M."/>
            <person name="Cabau C."/>
            <person name="Klopp C."/>
            <person name="Bouchez O."/>
            <person name="Donnadieu C."/>
            <person name="Kuhl H."/>
            <person name="Gislard M."/>
            <person name="Guendouz S."/>
            <person name="Journot L."/>
            <person name="Haffray P."/>
            <person name="Bestin A."/>
            <person name="Morvezen R."/>
            <person name="Feron R."/>
            <person name="Wen M."/>
            <person name="Jouanno E."/>
            <person name="Herpin A."/>
            <person name="Schartl M."/>
            <person name="Postlethwait J."/>
            <person name="Schaerlinger B."/>
            <person name="Chardard D."/>
            <person name="Lecocq T."/>
            <person name="Poncet C."/>
            <person name="Jaffrelo L."/>
            <person name="Lampietro C."/>
            <person name="Guiguen Y."/>
        </authorList>
    </citation>
    <scope>NUCLEOTIDE SEQUENCE [LARGE SCALE GENOMIC DNA]</scope>
    <source>
        <tissue evidence="2">Blood</tissue>
    </source>
</reference>
<proteinExistence type="predicted"/>
<evidence type="ECO:0000256" key="1">
    <source>
        <dbReference type="SAM" id="MobiDB-lite"/>
    </source>
</evidence>
<feature type="compositionally biased region" description="Acidic residues" evidence="1">
    <location>
        <begin position="71"/>
        <end position="81"/>
    </location>
</feature>
<organism evidence="2 3">
    <name type="scientific">Perca fluviatilis</name>
    <name type="common">European perch</name>
    <dbReference type="NCBI Taxonomy" id="8168"/>
    <lineage>
        <taxon>Eukaryota</taxon>
        <taxon>Metazoa</taxon>
        <taxon>Chordata</taxon>
        <taxon>Craniata</taxon>
        <taxon>Vertebrata</taxon>
        <taxon>Euteleostomi</taxon>
        <taxon>Actinopterygii</taxon>
        <taxon>Neopterygii</taxon>
        <taxon>Teleostei</taxon>
        <taxon>Neoteleostei</taxon>
        <taxon>Acanthomorphata</taxon>
        <taxon>Eupercaria</taxon>
        <taxon>Perciformes</taxon>
        <taxon>Percoidei</taxon>
        <taxon>Percidae</taxon>
        <taxon>Percinae</taxon>
        <taxon>Perca</taxon>
    </lineage>
</organism>
<name>A0A6A5E0E9_PERFL</name>
<sequence length="240" mass="26168">MQHTPVPDDQLSTIPKQTGTHHLAEVQSNEFAGGPSTTPASEDSTDDDSDDSSSWTPEGDDQSDYSASETSDTDEQSEESTSEGRSSSAEEGTDQDAQQALQSGVAMDSTETGSPPDTLIISEDWPFLPPVVIQRIIEETLSMDMAMLGVFNRVSKTFQELAKPFCPSIYINDSLAGDLNFQKHSLIHISVGKIYKTAGSSSGLALRLKSLSNRRNWLSARLVMRHVAHSRYRIEDVSLA</sequence>
<feature type="region of interest" description="Disordered" evidence="1">
    <location>
        <begin position="1"/>
        <end position="121"/>
    </location>
</feature>
<protein>
    <submittedName>
        <fullName evidence="2">Uncharacterized protein</fullName>
    </submittedName>
</protein>
<accession>A0A6A5E0E9</accession>
<feature type="compositionally biased region" description="Polar residues" evidence="1">
    <location>
        <begin position="10"/>
        <end position="40"/>
    </location>
</feature>
<dbReference type="AlphaFoldDB" id="A0A6A5E0E9"/>
<evidence type="ECO:0000313" key="3">
    <source>
        <dbReference type="Proteomes" id="UP000465112"/>
    </source>
</evidence>
<gene>
    <name evidence="2" type="ORF">PFLUV_G00277640</name>
</gene>